<dbReference type="GO" id="GO:0005741">
    <property type="term" value="C:mitochondrial outer membrane"/>
    <property type="evidence" value="ECO:0007669"/>
    <property type="project" value="UniProtKB-SubCell"/>
</dbReference>
<evidence type="ECO:0000256" key="4">
    <source>
        <dbReference type="ARBA" id="ARBA00022989"/>
    </source>
</evidence>
<organism evidence="6 7">
    <name type="scientific">Pararge aegeria aegeria</name>
    <dbReference type="NCBI Taxonomy" id="348720"/>
    <lineage>
        <taxon>Eukaryota</taxon>
        <taxon>Metazoa</taxon>
        <taxon>Ecdysozoa</taxon>
        <taxon>Arthropoda</taxon>
        <taxon>Hexapoda</taxon>
        <taxon>Insecta</taxon>
        <taxon>Pterygota</taxon>
        <taxon>Neoptera</taxon>
        <taxon>Endopterygota</taxon>
        <taxon>Lepidoptera</taxon>
        <taxon>Glossata</taxon>
        <taxon>Ditrysia</taxon>
        <taxon>Papilionoidea</taxon>
        <taxon>Nymphalidae</taxon>
        <taxon>Satyrinae</taxon>
        <taxon>Satyrini</taxon>
        <taxon>Parargina</taxon>
        <taxon>Pararge</taxon>
    </lineage>
</organism>
<evidence type="ECO:0000256" key="2">
    <source>
        <dbReference type="ARBA" id="ARBA00009160"/>
    </source>
</evidence>
<dbReference type="PANTHER" id="PTHR21346">
    <property type="entry name" value="FUN14 DOMAIN CONTAINING"/>
    <property type="match status" value="1"/>
</dbReference>
<evidence type="ECO:0000256" key="5">
    <source>
        <dbReference type="ARBA" id="ARBA00023136"/>
    </source>
</evidence>
<comment type="subcellular location">
    <subcellularLocation>
        <location evidence="1">Mitochondrion outer membrane</location>
        <topology evidence="1">Multi-pass membrane protein</topology>
    </subcellularLocation>
</comment>
<dbReference type="OrthoDB" id="163794at2759"/>
<comment type="similarity">
    <text evidence="2">Belongs to the FUN14 family.</text>
</comment>
<dbReference type="Pfam" id="PF04930">
    <property type="entry name" value="FUN14"/>
    <property type="match status" value="1"/>
</dbReference>
<evidence type="ECO:0000256" key="1">
    <source>
        <dbReference type="ARBA" id="ARBA00004374"/>
    </source>
</evidence>
<dbReference type="Proteomes" id="UP000838756">
    <property type="component" value="Unassembled WGS sequence"/>
</dbReference>
<dbReference type="GO" id="GO:0000422">
    <property type="term" value="P:autophagy of mitochondrion"/>
    <property type="evidence" value="ECO:0007669"/>
    <property type="project" value="TreeGrafter"/>
</dbReference>
<sequence length="129" mass="13862">MAKPIPDFDLRYHSKTEVIGSKEKAFFDDTLNKISKNNSKDLILGTISGWITGVGVAKIGKVAAFGLGGGIILLHFASDLGYINVNWDKVRDAIGRTQEIIDKVGSFVKKNSCFSVGFVGGFFFGVASA</sequence>
<keyword evidence="5" id="KW-0472">Membrane</keyword>
<reference evidence="6" key="1">
    <citation type="submission" date="2022-03" db="EMBL/GenBank/DDBJ databases">
        <authorList>
            <person name="Lindestad O."/>
        </authorList>
    </citation>
    <scope>NUCLEOTIDE SEQUENCE</scope>
</reference>
<proteinExistence type="inferred from homology"/>
<keyword evidence="3" id="KW-0812">Transmembrane</keyword>
<protein>
    <submittedName>
        <fullName evidence="6">Jg13838 protein</fullName>
    </submittedName>
</protein>
<name>A0A8S4S9B9_9NEOP</name>
<accession>A0A8S4S9B9</accession>
<evidence type="ECO:0000256" key="3">
    <source>
        <dbReference type="ARBA" id="ARBA00022692"/>
    </source>
</evidence>
<dbReference type="InterPro" id="IPR007014">
    <property type="entry name" value="FUN14"/>
</dbReference>
<evidence type="ECO:0000313" key="7">
    <source>
        <dbReference type="Proteomes" id="UP000838756"/>
    </source>
</evidence>
<gene>
    <name evidence="6" type="primary">jg13838</name>
    <name evidence="6" type="ORF">PAEG_LOCUS22343</name>
</gene>
<dbReference type="PANTHER" id="PTHR21346:SF0">
    <property type="entry name" value="RE45833P"/>
    <property type="match status" value="1"/>
</dbReference>
<dbReference type="AlphaFoldDB" id="A0A8S4S9B9"/>
<keyword evidence="7" id="KW-1185">Reference proteome</keyword>
<dbReference type="EMBL" id="CAKXAJ010026031">
    <property type="protein sequence ID" value="CAH2251987.1"/>
    <property type="molecule type" value="Genomic_DNA"/>
</dbReference>
<comment type="caution">
    <text evidence="6">The sequence shown here is derived from an EMBL/GenBank/DDBJ whole genome shotgun (WGS) entry which is preliminary data.</text>
</comment>
<evidence type="ECO:0000313" key="6">
    <source>
        <dbReference type="EMBL" id="CAH2251987.1"/>
    </source>
</evidence>
<keyword evidence="4" id="KW-1133">Transmembrane helix</keyword>